<protein>
    <recommendedName>
        <fullName evidence="4">Heme-binding protein 2</fullName>
    </recommendedName>
</protein>
<sequence>MADSQLCTILLVVACLLHLGNASRPHMEHALREHDDVPALTSAPWFCHDIDCPKYTVVNTSTDYEVRHYKASTWASTDVQAYATALASTVGFKRLYAYIGGANEEEVKIPMTSPVRVEVEAAAGPFCKNNFTVSFFVPFSYEGKPPAPNSTDVYIQHVPAFTAYVSQFGGYYMDDWSISKKAIALLEAIQRDHGAVEGDGYTFAGYDPPFRLQNRHNEIWIRAAEQV</sequence>
<proteinExistence type="inferred from homology"/>
<feature type="chain" id="PRO_5008901454" description="Heme-binding protein 2" evidence="2">
    <location>
        <begin position="23"/>
        <end position="227"/>
    </location>
</feature>
<evidence type="ECO:0000256" key="2">
    <source>
        <dbReference type="SAM" id="SignalP"/>
    </source>
</evidence>
<dbReference type="AlphaFoldDB" id="A0A1D2A9T6"/>
<feature type="signal peptide" evidence="2">
    <location>
        <begin position="1"/>
        <end position="22"/>
    </location>
</feature>
<dbReference type="PANTHER" id="PTHR11220:SF1">
    <property type="entry name" value="HEME-BINDING PROTEIN 2"/>
    <property type="match status" value="1"/>
</dbReference>
<dbReference type="Gene3D" id="3.20.80.10">
    <property type="entry name" value="Regulatory factor, effector binding domain"/>
    <property type="match status" value="1"/>
</dbReference>
<dbReference type="EMBL" id="GDKF01002662">
    <property type="protein sequence ID" value="JAT75960.1"/>
    <property type="molecule type" value="Transcribed_RNA"/>
</dbReference>
<dbReference type="FunFam" id="3.20.80.10:FF:000002">
    <property type="entry name" value="Heme-binding protein 2"/>
    <property type="match status" value="1"/>
</dbReference>
<organism evidence="3">
    <name type="scientific">Auxenochlorella protothecoides</name>
    <name type="common">Green microalga</name>
    <name type="synonym">Chlorella protothecoides</name>
    <dbReference type="NCBI Taxonomy" id="3075"/>
    <lineage>
        <taxon>Eukaryota</taxon>
        <taxon>Viridiplantae</taxon>
        <taxon>Chlorophyta</taxon>
        <taxon>core chlorophytes</taxon>
        <taxon>Trebouxiophyceae</taxon>
        <taxon>Chlorellales</taxon>
        <taxon>Chlorellaceae</taxon>
        <taxon>Auxenochlorella</taxon>
    </lineage>
</organism>
<dbReference type="PANTHER" id="PTHR11220">
    <property type="entry name" value="HEME-BINDING PROTEIN-RELATED"/>
    <property type="match status" value="1"/>
</dbReference>
<gene>
    <name evidence="3" type="ORF">g.39261</name>
</gene>
<evidence type="ECO:0000256" key="1">
    <source>
        <dbReference type="ARBA" id="ARBA00009817"/>
    </source>
</evidence>
<dbReference type="InterPro" id="IPR006917">
    <property type="entry name" value="SOUL_heme-bd"/>
</dbReference>
<comment type="similarity">
    <text evidence="1">Belongs to the HEBP family.</text>
</comment>
<accession>A0A1D2A9T6</accession>
<dbReference type="Pfam" id="PF04832">
    <property type="entry name" value="SOUL"/>
    <property type="match status" value="1"/>
</dbReference>
<name>A0A1D2A9T6_AUXPR</name>
<dbReference type="InterPro" id="IPR011256">
    <property type="entry name" value="Reg_factor_effector_dom_sf"/>
</dbReference>
<dbReference type="SUPFAM" id="SSF55136">
    <property type="entry name" value="Probable bacterial effector-binding domain"/>
    <property type="match status" value="1"/>
</dbReference>
<keyword evidence="2" id="KW-0732">Signal</keyword>
<evidence type="ECO:0000313" key="3">
    <source>
        <dbReference type="EMBL" id="JAT75960.1"/>
    </source>
</evidence>
<reference evidence="3" key="1">
    <citation type="submission" date="2015-08" db="EMBL/GenBank/DDBJ databases">
        <authorList>
            <person name="Babu N.S."/>
            <person name="Beckwith C.J."/>
            <person name="Beseler K.G."/>
            <person name="Brison A."/>
            <person name="Carone J.V."/>
            <person name="Caskin T.P."/>
            <person name="Diamond M."/>
            <person name="Durham M.E."/>
            <person name="Foxe J.M."/>
            <person name="Go M."/>
            <person name="Henderson B.A."/>
            <person name="Jones I.B."/>
            <person name="McGettigan J.A."/>
            <person name="Micheletti S.J."/>
            <person name="Nasrallah M.E."/>
            <person name="Ortiz D."/>
            <person name="Piller C.R."/>
            <person name="Privatt S.R."/>
            <person name="Schneider S.L."/>
            <person name="Sharp S."/>
            <person name="Smith T.C."/>
            <person name="Stanton J.D."/>
            <person name="Ullery H.E."/>
            <person name="Wilson R.J."/>
            <person name="Serrano M.G."/>
            <person name="Buck G."/>
            <person name="Lee V."/>
            <person name="Wang Y."/>
            <person name="Carvalho R."/>
            <person name="Voegtly L."/>
            <person name="Shi R."/>
            <person name="Duckworth R."/>
            <person name="Johnson A."/>
            <person name="Loviza R."/>
            <person name="Walstead R."/>
            <person name="Shah Z."/>
            <person name="Kiflezghi M."/>
            <person name="Wade K."/>
            <person name="Ball S.L."/>
            <person name="Bradley K.W."/>
            <person name="Asai D.J."/>
            <person name="Bowman C.A."/>
            <person name="Russell D.A."/>
            <person name="Pope W.H."/>
            <person name="Jacobs-Sera D."/>
            <person name="Hendrix R.W."/>
            <person name="Hatfull G.F."/>
        </authorList>
    </citation>
    <scope>NUCLEOTIDE SEQUENCE</scope>
</reference>
<evidence type="ECO:0008006" key="4">
    <source>
        <dbReference type="Google" id="ProtNLM"/>
    </source>
</evidence>